<dbReference type="PANTHER" id="PTHR36985">
    <property type="entry name" value="TRANSLOCATION AND ASSEMBLY MODULE SUBUNIT TAMB"/>
    <property type="match status" value="1"/>
</dbReference>
<dbReference type="RefSeq" id="WP_377122340.1">
    <property type="nucleotide sequence ID" value="NZ_JBHRSD010000011.1"/>
</dbReference>
<dbReference type="EMBL" id="JBHRSD010000011">
    <property type="protein sequence ID" value="MFC3032203.1"/>
    <property type="molecule type" value="Genomic_DNA"/>
</dbReference>
<reference evidence="9" key="1">
    <citation type="journal article" date="2019" name="Int. J. Syst. Evol. Microbiol.">
        <title>The Global Catalogue of Microorganisms (GCM) 10K type strain sequencing project: providing services to taxonomists for standard genome sequencing and annotation.</title>
        <authorList>
            <consortium name="The Broad Institute Genomics Platform"/>
            <consortium name="The Broad Institute Genome Sequencing Center for Infectious Disease"/>
            <person name="Wu L."/>
            <person name="Ma J."/>
        </authorList>
    </citation>
    <scope>NUCLEOTIDE SEQUENCE [LARGE SCALE GENOMIC DNA]</scope>
    <source>
        <strain evidence="9">KCTC 42730</strain>
    </source>
</reference>
<keyword evidence="9" id="KW-1185">Reference proteome</keyword>
<comment type="caution">
    <text evidence="8">The sequence shown here is derived from an EMBL/GenBank/DDBJ whole genome shotgun (WGS) entry which is preliminary data.</text>
</comment>
<evidence type="ECO:0000313" key="9">
    <source>
        <dbReference type="Proteomes" id="UP001595453"/>
    </source>
</evidence>
<protein>
    <submittedName>
        <fullName evidence="8">Translocation/assembly module TamB domain-containing protein</fullName>
    </submittedName>
</protein>
<name>A0ABV7CHY3_9GAMM</name>
<dbReference type="PANTHER" id="PTHR36985:SF1">
    <property type="entry name" value="TRANSLOCATION AND ASSEMBLY MODULE SUBUNIT TAMB"/>
    <property type="match status" value="1"/>
</dbReference>
<dbReference type="Pfam" id="PF04357">
    <property type="entry name" value="TamB"/>
    <property type="match status" value="1"/>
</dbReference>
<feature type="domain" description="Translocation and assembly module TamB C-terminal" evidence="7">
    <location>
        <begin position="926"/>
        <end position="1261"/>
    </location>
</feature>
<feature type="compositionally biased region" description="Low complexity" evidence="5">
    <location>
        <begin position="115"/>
        <end position="127"/>
    </location>
</feature>
<evidence type="ECO:0000259" key="7">
    <source>
        <dbReference type="Pfam" id="PF04357"/>
    </source>
</evidence>
<sequence>MKLPTVSLTMMPYVRALKIISWIVVGIFTTLFCLLFTIPGNQAIVWGVNKLVPGVTISDLQARLYDNQAFNLDIDTPTLQLNASGVKLDLTWWQCEGLCIALAIDEVNGALRQADTSTADTNSTAEAGSEVVPENDETPNEAEQQSSFMARWPIAFDVQITALSFWQAEQQSVAKALKLSGIWRHSALELEQVSLDTLQHTSVSKDTSAEPRKAIVLPAISPEALFPLPLHASLKSLRINDVSLISQTDGSSQQVSTPSSNEPLNISNLALSAEVTANQIAISVLELSLMQYQSSATLLIQPNQVEAALNIAGNGQQLNAKLAGPWSNLALDLASQAPWPVKVAGTVNVSEADWPITLDAEFAQLPAYNLGEEHGSIELVQAKLGLHGRLSDFQLRASAQGQSSQYGPVTLSTELSGSQAALKVKTLKLQSELGHLQASSAVTLAPDLALDAELNWQGVQLQKLLGYPSLLAGNVQFSFKQSTTGWLAKVDNLESSGTLNQFPLTLKLQGEVDDQLLAKVAKAELQYGSSFVELSGRIQQQLQLAGKWQLDLDQKSGFGVIAKGNGTLQVSGKRTAPELKLDAAIAMLDVADVKLQDASAKIDYQHTQVGKVNADIHVAELQVAKQQLKALSAQVKGSVAKHTLSVKGEGDDFHFAFGALGGIVKQAWQGEVTQLQGVLAGLSLQQTSAAKLRVAGNGEFKLDELCIKSPLSQLCSSVSLNAAQQGQVKVALANLDWQEFWPVMPRQMRLAGAANGELDASFGPQGIQTLAGSFNADNSLVILEQEGLISTLDLGDISANVTAKGSHLQVSLKNAESQLSTFALQLETQLGQATPPIKGELSLAKLDLAQLDSLVAQALNRSLDLRGNVQGQVSFKGALARPELHGHLAVEQLFASNEKSPLQLTDSNLNMSFQGQTLEVNGQLNDHQAGSLALEGKVAWQQEWWMDLRLSGQDLLLTPQTGVEFKVNSDISVSLEQQMAKVKGKLAVPYGRIAIKSLPENAVSISADQIFVDNAEETPESLPFRYDVQLQVDVLDNVRIDSFGLKSYITGGIALSKQNDTPVVGSGELSLVDGTFKAFGQDLQIKTGQIGFSGALDKPYLHVNAIRNPATTANGVIAGLQLTGPASAPNFTVYSEPAMDQSHALSYLLNGQPLGEGESDKNVLLTNLILSQGLGRGEGVLQKVGKGIGLSDVNVGTKGAGEGTQVEVSGYLTPSVQVKYSVGVFDSLSEIAIRYQIFSKLYVEITSGLYDSIDLLYRFDWGQ</sequence>
<dbReference type="Proteomes" id="UP001595453">
    <property type="component" value="Unassembled WGS sequence"/>
</dbReference>
<keyword evidence="3 6" id="KW-1133">Transmembrane helix</keyword>
<accession>A0ABV7CHY3</accession>
<gene>
    <name evidence="8" type="ORF">ACFOEE_06705</name>
</gene>
<comment type="subcellular location">
    <subcellularLocation>
        <location evidence="1">Membrane</location>
        <topology evidence="1">Single-pass membrane protein</topology>
    </subcellularLocation>
</comment>
<proteinExistence type="predicted"/>
<feature type="region of interest" description="Disordered" evidence="5">
    <location>
        <begin position="115"/>
        <end position="144"/>
    </location>
</feature>
<evidence type="ECO:0000256" key="6">
    <source>
        <dbReference type="SAM" id="Phobius"/>
    </source>
</evidence>
<keyword evidence="4 6" id="KW-0472">Membrane</keyword>
<organism evidence="8 9">
    <name type="scientific">Pseudoalteromonas fenneropenaei</name>
    <dbReference type="NCBI Taxonomy" id="1737459"/>
    <lineage>
        <taxon>Bacteria</taxon>
        <taxon>Pseudomonadati</taxon>
        <taxon>Pseudomonadota</taxon>
        <taxon>Gammaproteobacteria</taxon>
        <taxon>Alteromonadales</taxon>
        <taxon>Pseudoalteromonadaceae</taxon>
        <taxon>Pseudoalteromonas</taxon>
    </lineage>
</organism>
<evidence type="ECO:0000256" key="3">
    <source>
        <dbReference type="ARBA" id="ARBA00022989"/>
    </source>
</evidence>
<evidence type="ECO:0000256" key="2">
    <source>
        <dbReference type="ARBA" id="ARBA00022692"/>
    </source>
</evidence>
<evidence type="ECO:0000256" key="5">
    <source>
        <dbReference type="SAM" id="MobiDB-lite"/>
    </source>
</evidence>
<evidence type="ECO:0000256" key="4">
    <source>
        <dbReference type="ARBA" id="ARBA00023136"/>
    </source>
</evidence>
<keyword evidence="2 6" id="KW-0812">Transmembrane</keyword>
<evidence type="ECO:0000256" key="1">
    <source>
        <dbReference type="ARBA" id="ARBA00004167"/>
    </source>
</evidence>
<evidence type="ECO:0000313" key="8">
    <source>
        <dbReference type="EMBL" id="MFC3032203.1"/>
    </source>
</evidence>
<dbReference type="InterPro" id="IPR007452">
    <property type="entry name" value="TamB_C"/>
</dbReference>
<feature type="transmembrane region" description="Helical" evidence="6">
    <location>
        <begin position="20"/>
        <end position="38"/>
    </location>
</feature>